<dbReference type="Gene3D" id="3.30.390.30">
    <property type="match status" value="1"/>
</dbReference>
<feature type="compositionally biased region" description="Low complexity" evidence="6">
    <location>
        <begin position="7"/>
        <end position="18"/>
    </location>
</feature>
<feature type="domain" description="FAD/NAD(P)-binding" evidence="7">
    <location>
        <begin position="34"/>
        <end position="221"/>
    </location>
</feature>
<organism evidence="8 9">
    <name type="scientific">Chironomus riparius</name>
    <dbReference type="NCBI Taxonomy" id="315576"/>
    <lineage>
        <taxon>Eukaryota</taxon>
        <taxon>Metazoa</taxon>
        <taxon>Ecdysozoa</taxon>
        <taxon>Arthropoda</taxon>
        <taxon>Hexapoda</taxon>
        <taxon>Insecta</taxon>
        <taxon>Pterygota</taxon>
        <taxon>Neoptera</taxon>
        <taxon>Endopterygota</taxon>
        <taxon>Diptera</taxon>
        <taxon>Nematocera</taxon>
        <taxon>Chironomoidea</taxon>
        <taxon>Chironomidae</taxon>
        <taxon>Chironominae</taxon>
        <taxon>Chironomus</taxon>
    </lineage>
</organism>
<evidence type="ECO:0000256" key="5">
    <source>
        <dbReference type="ARBA" id="ARBA00022827"/>
    </source>
</evidence>
<dbReference type="AlphaFoldDB" id="A0A9P0IU96"/>
<protein>
    <recommendedName>
        <fullName evidence="3">Pyridine nucleotide-disulfide oxidoreductase domain-containing protein 1</fullName>
    </recommendedName>
</protein>
<dbReference type="EMBL" id="OU895877">
    <property type="protein sequence ID" value="CAH1716390.1"/>
    <property type="molecule type" value="Genomic_DNA"/>
</dbReference>
<evidence type="ECO:0000313" key="9">
    <source>
        <dbReference type="Proteomes" id="UP001153620"/>
    </source>
</evidence>
<evidence type="ECO:0000256" key="1">
    <source>
        <dbReference type="ARBA" id="ARBA00001974"/>
    </source>
</evidence>
<dbReference type="InterPro" id="IPR036188">
    <property type="entry name" value="FAD/NAD-bd_sf"/>
</dbReference>
<evidence type="ECO:0000256" key="2">
    <source>
        <dbReference type="ARBA" id="ARBA00008147"/>
    </source>
</evidence>
<evidence type="ECO:0000256" key="6">
    <source>
        <dbReference type="SAM" id="MobiDB-lite"/>
    </source>
</evidence>
<dbReference type="PANTHER" id="PTHR43429">
    <property type="entry name" value="PYRIDINE NUCLEOTIDE-DISULFIDE OXIDOREDUCTASE DOMAIN-CONTAINING"/>
    <property type="match status" value="1"/>
</dbReference>
<evidence type="ECO:0000259" key="7">
    <source>
        <dbReference type="Pfam" id="PF07992"/>
    </source>
</evidence>
<proteinExistence type="inferred from homology"/>
<dbReference type="OrthoDB" id="17530at2759"/>
<evidence type="ECO:0000313" key="8">
    <source>
        <dbReference type="EMBL" id="CAH1716390.1"/>
    </source>
</evidence>
<keyword evidence="9" id="KW-1185">Reference proteome</keyword>
<accession>A0A9P0IU96</accession>
<dbReference type="Gene3D" id="3.50.50.60">
    <property type="entry name" value="FAD/NAD(P)-binding domain"/>
    <property type="match status" value="3"/>
</dbReference>
<feature type="region of interest" description="Disordered" evidence="6">
    <location>
        <begin position="1"/>
        <end position="23"/>
    </location>
</feature>
<dbReference type="InterPro" id="IPR023753">
    <property type="entry name" value="FAD/NAD-binding_dom"/>
</dbReference>
<comment type="cofactor">
    <cofactor evidence="1">
        <name>FAD</name>
        <dbReference type="ChEBI" id="CHEBI:57692"/>
    </cofactor>
</comment>
<reference evidence="8" key="1">
    <citation type="submission" date="2022-01" db="EMBL/GenBank/DDBJ databases">
        <authorList>
            <person name="King R."/>
        </authorList>
    </citation>
    <scope>NUCLEOTIDE SEQUENCE</scope>
</reference>
<evidence type="ECO:0000256" key="4">
    <source>
        <dbReference type="ARBA" id="ARBA00022630"/>
    </source>
</evidence>
<reference evidence="8" key="2">
    <citation type="submission" date="2022-10" db="EMBL/GenBank/DDBJ databases">
        <authorList>
            <consortium name="ENA_rothamsted_submissions"/>
            <consortium name="culmorum"/>
            <person name="King R."/>
        </authorList>
    </citation>
    <scope>NUCLEOTIDE SEQUENCE</scope>
</reference>
<dbReference type="Pfam" id="PF07992">
    <property type="entry name" value="Pyr_redox_2"/>
    <property type="match status" value="2"/>
</dbReference>
<dbReference type="PANTHER" id="PTHR43429:SF2">
    <property type="entry name" value="PYRIDINE NUCLEOTIDE-DISULFIDE OXIDOREDUCTASE DOMAIN-CONTAINING PROTEIN 1"/>
    <property type="match status" value="1"/>
</dbReference>
<evidence type="ECO:0000256" key="3">
    <source>
        <dbReference type="ARBA" id="ARBA00018240"/>
    </source>
</evidence>
<feature type="domain" description="FAD/NAD(P)-binding" evidence="7">
    <location>
        <begin position="270"/>
        <end position="378"/>
    </location>
</feature>
<keyword evidence="4" id="KW-0285">Flavoprotein</keyword>
<comment type="similarity">
    <text evidence="2">Belongs to the class-I pyridine nucleotide-disulfide oxidoreductase family. PYROXD1 subfamily.</text>
</comment>
<dbReference type="InterPro" id="IPR050260">
    <property type="entry name" value="FAD-bd_OxRdtase"/>
</dbReference>
<dbReference type="InterPro" id="IPR016156">
    <property type="entry name" value="FAD/NAD-linked_Rdtase_dimer_sf"/>
</dbReference>
<keyword evidence="5" id="KW-0274">FAD</keyword>
<sequence length="495" mass="55934">MTSHLETTQSIMMSTSQSNRQDKTEINQNECTFLIIGGGIAGVSCAETINFLLPGEKIILLTESSLIKSVTNLVQLGKFSQRFDIQEIISKDFEKPNIKIITDELAIIKSKTKEAITKGGLKINYNLMCICTGSRPKLVNFSDNVKSYIIGIRDTDSVKEFQKRIKTSKRFGLIGNGGIASEIIYEIGNIEIEWIIKDQHISSTFIDQGAAKFFESRLNNKNSPNNKMIVKRMRYMEERETSESLKRGAALGPDWHRLIDMKGNLSSSPENIKVHYNAEVKSIGLCTDNNFPVCIELANDEKVFCDFVVSATGVEPFKTFNFENEVIKLSDDGGIFVDDLMKTSIDSIFAAGDVCHAGWEHSKYWHQMRLWTQARQMGMMAGKSMVAKLNNEEIYQDFCFELFSHVTKLYGYQVVLLGRYNGQGLEDDYELLFRITPDKEYIKFVLKNGCLVGALLIGETGLEETCENLILNQIDLTPFGDDILNPNIDIEDYFD</sequence>
<dbReference type="PRINTS" id="PR00368">
    <property type="entry name" value="FADPNR"/>
</dbReference>
<dbReference type="GO" id="GO:0016491">
    <property type="term" value="F:oxidoreductase activity"/>
    <property type="evidence" value="ECO:0007669"/>
    <property type="project" value="InterPro"/>
</dbReference>
<dbReference type="SUPFAM" id="SSF51905">
    <property type="entry name" value="FAD/NAD(P)-binding domain"/>
    <property type="match status" value="1"/>
</dbReference>
<dbReference type="Proteomes" id="UP001153620">
    <property type="component" value="Chromosome 1"/>
</dbReference>
<gene>
    <name evidence="8" type="ORF">CHIRRI_LOCUS4318</name>
</gene>
<name>A0A9P0IU96_9DIPT</name>